<reference evidence="3" key="1">
    <citation type="submission" date="2022-10" db="EMBL/GenBank/DDBJ databases">
        <title>Rhodococcus sp.75.</title>
        <authorList>
            <person name="Sun M."/>
        </authorList>
    </citation>
    <scope>NUCLEOTIDE SEQUENCE</scope>
    <source>
        <strain evidence="3">75</strain>
    </source>
</reference>
<dbReference type="RefSeq" id="WP_265383678.1">
    <property type="nucleotide sequence ID" value="NZ_CP110615.1"/>
</dbReference>
<name>A0ABY6P1P9_9NOCA</name>
<feature type="transmembrane region" description="Helical" evidence="2">
    <location>
        <begin position="20"/>
        <end position="42"/>
    </location>
</feature>
<organism evidence="3 4">
    <name type="scientific">Rhodococcus antarcticus</name>
    <dbReference type="NCBI Taxonomy" id="2987751"/>
    <lineage>
        <taxon>Bacteria</taxon>
        <taxon>Bacillati</taxon>
        <taxon>Actinomycetota</taxon>
        <taxon>Actinomycetes</taxon>
        <taxon>Mycobacteriales</taxon>
        <taxon>Nocardiaceae</taxon>
        <taxon>Rhodococcus</taxon>
    </lineage>
</organism>
<evidence type="ECO:0000313" key="4">
    <source>
        <dbReference type="Proteomes" id="UP001164965"/>
    </source>
</evidence>
<proteinExistence type="predicted"/>
<evidence type="ECO:0000313" key="3">
    <source>
        <dbReference type="EMBL" id="UZJ25574.1"/>
    </source>
</evidence>
<evidence type="ECO:0008006" key="5">
    <source>
        <dbReference type="Google" id="ProtNLM"/>
    </source>
</evidence>
<sequence>MPDAPPAPLPGPLPTPPTSIRAGGALTALEGLVSLVLAVVLVARELSGSGDGLVSGYGIAVWFAAIGAGVLAAGVALVRGRRGGRAPATIVQVVLLPVVWSLLTDSGQPLLGGVLGVVVVAVLVLLFVPSSLAWTSDRFAEEHPPVPDAPTPPVSPREPRPGRADRGPRR</sequence>
<feature type="compositionally biased region" description="Basic and acidic residues" evidence="1">
    <location>
        <begin position="157"/>
        <end position="170"/>
    </location>
</feature>
<dbReference type="EMBL" id="CP110615">
    <property type="protein sequence ID" value="UZJ25574.1"/>
    <property type="molecule type" value="Genomic_DNA"/>
</dbReference>
<keyword evidence="2" id="KW-0472">Membrane</keyword>
<evidence type="ECO:0000256" key="2">
    <source>
        <dbReference type="SAM" id="Phobius"/>
    </source>
</evidence>
<dbReference type="Proteomes" id="UP001164965">
    <property type="component" value="Chromosome"/>
</dbReference>
<feature type="transmembrane region" description="Helical" evidence="2">
    <location>
        <begin position="54"/>
        <end position="78"/>
    </location>
</feature>
<keyword evidence="2" id="KW-0812">Transmembrane</keyword>
<gene>
    <name evidence="3" type="ORF">RHODO2019_03680</name>
</gene>
<keyword evidence="2" id="KW-1133">Transmembrane helix</keyword>
<keyword evidence="4" id="KW-1185">Reference proteome</keyword>
<feature type="compositionally biased region" description="Pro residues" evidence="1">
    <location>
        <begin position="146"/>
        <end position="156"/>
    </location>
</feature>
<feature type="region of interest" description="Disordered" evidence="1">
    <location>
        <begin position="140"/>
        <end position="170"/>
    </location>
</feature>
<accession>A0ABY6P1P9</accession>
<feature type="transmembrane region" description="Helical" evidence="2">
    <location>
        <begin position="110"/>
        <end position="128"/>
    </location>
</feature>
<feature type="transmembrane region" description="Helical" evidence="2">
    <location>
        <begin position="84"/>
        <end position="103"/>
    </location>
</feature>
<evidence type="ECO:0000256" key="1">
    <source>
        <dbReference type="SAM" id="MobiDB-lite"/>
    </source>
</evidence>
<protein>
    <recommendedName>
        <fullName evidence="5">Integral membrane protein</fullName>
    </recommendedName>
</protein>